<keyword evidence="3" id="KW-1185">Reference proteome</keyword>
<proteinExistence type="predicted"/>
<gene>
    <name evidence="2" type="ORF">HZS81_15815</name>
</gene>
<evidence type="ECO:0000313" key="3">
    <source>
        <dbReference type="Proteomes" id="UP000586119"/>
    </source>
</evidence>
<reference evidence="2 3" key="1">
    <citation type="journal article" date="2015" name="Int. J. Syst. Evol. Microbiol.">
        <title>Halomonas salicampi sp. nov., a halotolerant and alkalitolerant bacterium isolated from a saltern soil.</title>
        <authorList>
            <person name="Lee J.C."/>
            <person name="Kim Y.S."/>
            <person name="Yun B.S."/>
            <person name="Whang K.S."/>
        </authorList>
    </citation>
    <scope>NUCLEOTIDE SEQUENCE [LARGE SCALE GENOMIC DNA]</scope>
    <source>
        <strain evidence="2 3">BH103</strain>
    </source>
</reference>
<organism evidence="2 3">
    <name type="scientific">Vreelandella salicampi</name>
    <dbReference type="NCBI Taxonomy" id="1449798"/>
    <lineage>
        <taxon>Bacteria</taxon>
        <taxon>Pseudomonadati</taxon>
        <taxon>Pseudomonadota</taxon>
        <taxon>Gammaproteobacteria</taxon>
        <taxon>Oceanospirillales</taxon>
        <taxon>Halomonadaceae</taxon>
        <taxon>Vreelandella</taxon>
    </lineage>
</organism>
<feature type="compositionally biased region" description="Basic and acidic residues" evidence="1">
    <location>
        <begin position="7"/>
        <end position="34"/>
    </location>
</feature>
<dbReference type="InterPro" id="IPR022062">
    <property type="entry name" value="DUF3618"/>
</dbReference>
<evidence type="ECO:0000313" key="2">
    <source>
        <dbReference type="EMBL" id="NYS62225.1"/>
    </source>
</evidence>
<name>A0A7Z0LNN0_9GAMM</name>
<dbReference type="RefSeq" id="WP_179931482.1">
    <property type="nucleotide sequence ID" value="NZ_JACCDF010000016.1"/>
</dbReference>
<dbReference type="Pfam" id="PF12277">
    <property type="entry name" value="DUF3618"/>
    <property type="match status" value="1"/>
</dbReference>
<dbReference type="AlphaFoldDB" id="A0A7Z0LNN0"/>
<protein>
    <submittedName>
        <fullName evidence="2">DUF3618 domain-containing protein</fullName>
    </submittedName>
</protein>
<accession>A0A7Z0LNN0</accession>
<dbReference type="EMBL" id="JACCDF010000016">
    <property type="protein sequence ID" value="NYS62225.1"/>
    <property type="molecule type" value="Genomic_DNA"/>
</dbReference>
<dbReference type="Proteomes" id="UP000586119">
    <property type="component" value="Unassembled WGS sequence"/>
</dbReference>
<evidence type="ECO:0000256" key="1">
    <source>
        <dbReference type="SAM" id="MobiDB-lite"/>
    </source>
</evidence>
<comment type="caution">
    <text evidence="2">The sequence shown here is derived from an EMBL/GenBank/DDBJ whole genome shotgun (WGS) entry which is preliminary data.</text>
</comment>
<feature type="region of interest" description="Disordered" evidence="1">
    <location>
        <begin position="1"/>
        <end position="47"/>
    </location>
</feature>
<sequence length="146" mass="16644">MNNTTDTRSDDDQNDETKSPEQLEREVDQARARLGESASELSDRFSPGELIDQALGMAREHGGEFGRNLGAQVKNNPMPMTYQRWHLVVDDVVRQQWCGACSTTAEYQHWQGRAQAQGCLWQCHREITRQGRRSGRSHAQCNLARE</sequence>